<dbReference type="Proteomes" id="UP001610444">
    <property type="component" value="Unassembled WGS sequence"/>
</dbReference>
<evidence type="ECO:0000256" key="2">
    <source>
        <dbReference type="ARBA" id="ARBA00022833"/>
    </source>
</evidence>
<feature type="region of interest" description="Disordered" evidence="7">
    <location>
        <begin position="144"/>
        <end position="180"/>
    </location>
</feature>
<keyword evidence="3" id="KW-0805">Transcription regulation</keyword>
<dbReference type="CDD" id="cd00067">
    <property type="entry name" value="GAL4"/>
    <property type="match status" value="1"/>
</dbReference>
<evidence type="ECO:0000256" key="1">
    <source>
        <dbReference type="ARBA" id="ARBA00004123"/>
    </source>
</evidence>
<comment type="caution">
    <text evidence="9">The sequence shown here is derived from an EMBL/GenBank/DDBJ whole genome shotgun (WGS) entry which is preliminary data.</text>
</comment>
<gene>
    <name evidence="9" type="ORF">BJX68DRAFT_273254</name>
</gene>
<feature type="domain" description="Zn(2)-C6 fungal-type" evidence="8">
    <location>
        <begin position="14"/>
        <end position="44"/>
    </location>
</feature>
<feature type="compositionally biased region" description="Basic and acidic residues" evidence="7">
    <location>
        <begin position="154"/>
        <end position="163"/>
    </location>
</feature>
<feature type="region of interest" description="Disordered" evidence="7">
    <location>
        <begin position="56"/>
        <end position="131"/>
    </location>
</feature>
<evidence type="ECO:0000259" key="8">
    <source>
        <dbReference type="PROSITE" id="PS50048"/>
    </source>
</evidence>
<dbReference type="PANTHER" id="PTHR31845:SF33">
    <property type="entry name" value="ZN(II)2CYS6 TRANSCRIPTION FACTOR (EUROFUNG)"/>
    <property type="match status" value="1"/>
</dbReference>
<evidence type="ECO:0000313" key="10">
    <source>
        <dbReference type="Proteomes" id="UP001610444"/>
    </source>
</evidence>
<evidence type="ECO:0000256" key="6">
    <source>
        <dbReference type="ARBA" id="ARBA00023242"/>
    </source>
</evidence>
<keyword evidence="2" id="KW-0862">Zinc</keyword>
<dbReference type="InterPro" id="IPR051089">
    <property type="entry name" value="prtT"/>
</dbReference>
<dbReference type="EMBL" id="JBFXLR010000104">
    <property type="protein sequence ID" value="KAL2837030.1"/>
    <property type="molecule type" value="Genomic_DNA"/>
</dbReference>
<dbReference type="Pfam" id="PF00172">
    <property type="entry name" value="Zn_clus"/>
    <property type="match status" value="1"/>
</dbReference>
<dbReference type="InterPro" id="IPR001138">
    <property type="entry name" value="Zn2Cys6_DnaBD"/>
</dbReference>
<dbReference type="InterPro" id="IPR036864">
    <property type="entry name" value="Zn2-C6_fun-type_DNA-bd_sf"/>
</dbReference>
<accession>A0ABR4JAI6</accession>
<sequence length="638" mass="69724">MAAANTAPKRSVQACARCRQQKMKCSGDPAPCERCARFGRECIFEPVTTNPAFAPRAAHHHHHQQPPLTPSDGPLTSDSRDTQRRSTPNTRKRSLDAVSTGNTSPGTGGRTRPSPSRRGGLLPSAGTPYSGVQELESNRQLWHGEYQTPSDGHTAGDPERRDVSVSPAPGGRRGSSSADRSSLLPCLAEAGISTTDAQELFRLFGERLSPFLPSFYATDFHTLPRQPVLVLAAIHAVSRYLPVSDALRDRICRILRRLLSELILQPTTDQASVAMVENMQGLVLLYSCCEATGATSDQQQGPSLDMLTLKGIAEAYAVKLKLGVNCSLSQFSTDKLPLIWVVWLYTMSHHCAVLHGCPRTLSGSIELLRVKAALEQTVDHPRIRLLLGECELCLLWERATAVQGSTPQTVYEALDCWKAEWHTFLSGAAAPGRHLFFHYFFTRFHLLTLLASETGETYIATGESVDAARDFLHWIGGLSPISKDRLRYLTDFAFVLMAYVCLYILRALQANVVLPDNEDELLKLVHDVAALMKSLGARADTRPTVYGHALEAMCKQYQASKFDGLPTNPALSLQPAGALPSLSQPSQVSMGLPMATDGIIDEEILRQSRVSPGFWTLDPDLSVFDGIMAGIPVPEGSE</sequence>
<dbReference type="PROSITE" id="PS50048">
    <property type="entry name" value="ZN2_CY6_FUNGAL_2"/>
    <property type="match status" value="1"/>
</dbReference>
<keyword evidence="4" id="KW-0238">DNA-binding</keyword>
<keyword evidence="5" id="KW-0804">Transcription</keyword>
<keyword evidence="10" id="KW-1185">Reference proteome</keyword>
<proteinExistence type="predicted"/>
<protein>
    <recommendedName>
        <fullName evidence="8">Zn(2)-C6 fungal-type domain-containing protein</fullName>
    </recommendedName>
</protein>
<keyword evidence="6" id="KW-0539">Nucleus</keyword>
<dbReference type="GeneID" id="98162571"/>
<dbReference type="Gene3D" id="4.10.240.10">
    <property type="entry name" value="Zn(2)-C6 fungal-type DNA-binding domain"/>
    <property type="match status" value="1"/>
</dbReference>
<evidence type="ECO:0000256" key="4">
    <source>
        <dbReference type="ARBA" id="ARBA00023125"/>
    </source>
</evidence>
<feature type="compositionally biased region" description="Low complexity" evidence="7">
    <location>
        <begin position="166"/>
        <end position="180"/>
    </location>
</feature>
<evidence type="ECO:0000313" key="9">
    <source>
        <dbReference type="EMBL" id="KAL2837030.1"/>
    </source>
</evidence>
<organism evidence="9 10">
    <name type="scientific">Aspergillus pseudodeflectus</name>
    <dbReference type="NCBI Taxonomy" id="176178"/>
    <lineage>
        <taxon>Eukaryota</taxon>
        <taxon>Fungi</taxon>
        <taxon>Dikarya</taxon>
        <taxon>Ascomycota</taxon>
        <taxon>Pezizomycotina</taxon>
        <taxon>Eurotiomycetes</taxon>
        <taxon>Eurotiomycetidae</taxon>
        <taxon>Eurotiales</taxon>
        <taxon>Aspergillaceae</taxon>
        <taxon>Aspergillus</taxon>
        <taxon>Aspergillus subgen. Nidulantes</taxon>
    </lineage>
</organism>
<dbReference type="RefSeq" id="XP_070892361.1">
    <property type="nucleotide sequence ID" value="XM_071047407.1"/>
</dbReference>
<dbReference type="PROSITE" id="PS00463">
    <property type="entry name" value="ZN2_CY6_FUNGAL_1"/>
    <property type="match status" value="1"/>
</dbReference>
<dbReference type="PANTHER" id="PTHR31845">
    <property type="entry name" value="FINGER DOMAIN PROTEIN, PUTATIVE-RELATED"/>
    <property type="match status" value="1"/>
</dbReference>
<evidence type="ECO:0000256" key="5">
    <source>
        <dbReference type="ARBA" id="ARBA00023163"/>
    </source>
</evidence>
<reference evidence="9 10" key="1">
    <citation type="submission" date="2024-07" db="EMBL/GenBank/DDBJ databases">
        <title>Section-level genome sequencing and comparative genomics of Aspergillus sections Usti and Cavernicolus.</title>
        <authorList>
            <consortium name="Lawrence Berkeley National Laboratory"/>
            <person name="Nybo J.L."/>
            <person name="Vesth T.C."/>
            <person name="Theobald S."/>
            <person name="Frisvad J.C."/>
            <person name="Larsen T.O."/>
            <person name="Kjaerboelling I."/>
            <person name="Rothschild-Mancinelli K."/>
            <person name="Lyhne E.K."/>
            <person name="Kogle M.E."/>
            <person name="Barry K."/>
            <person name="Clum A."/>
            <person name="Na H."/>
            <person name="Ledsgaard L."/>
            <person name="Lin J."/>
            <person name="Lipzen A."/>
            <person name="Kuo A."/>
            <person name="Riley R."/>
            <person name="Mondo S."/>
            <person name="LaButti K."/>
            <person name="Haridas S."/>
            <person name="Pangalinan J."/>
            <person name="Salamov A.A."/>
            <person name="Simmons B.A."/>
            <person name="Magnuson J.K."/>
            <person name="Chen J."/>
            <person name="Drula E."/>
            <person name="Henrissat B."/>
            <person name="Wiebenga A."/>
            <person name="Lubbers R.J."/>
            <person name="Gomes A.C."/>
            <person name="Macurrencykelacurrency M.R."/>
            <person name="Stajich J."/>
            <person name="Grigoriev I.V."/>
            <person name="Mortensen U.H."/>
            <person name="De vries R.P."/>
            <person name="Baker S.E."/>
            <person name="Andersen M.R."/>
        </authorList>
    </citation>
    <scope>NUCLEOTIDE SEQUENCE [LARGE SCALE GENOMIC DNA]</scope>
    <source>
        <strain evidence="9 10">CBS 756.74</strain>
    </source>
</reference>
<feature type="compositionally biased region" description="Low complexity" evidence="7">
    <location>
        <begin position="99"/>
        <end position="120"/>
    </location>
</feature>
<dbReference type="SUPFAM" id="SSF57701">
    <property type="entry name" value="Zn2/Cys6 DNA-binding domain"/>
    <property type="match status" value="1"/>
</dbReference>
<evidence type="ECO:0000256" key="3">
    <source>
        <dbReference type="ARBA" id="ARBA00023015"/>
    </source>
</evidence>
<comment type="subcellular location">
    <subcellularLocation>
        <location evidence="1">Nucleus</location>
    </subcellularLocation>
</comment>
<name>A0ABR4JAI6_9EURO</name>
<dbReference type="SMART" id="SM00066">
    <property type="entry name" value="GAL4"/>
    <property type="match status" value="1"/>
</dbReference>
<evidence type="ECO:0000256" key="7">
    <source>
        <dbReference type="SAM" id="MobiDB-lite"/>
    </source>
</evidence>